<evidence type="ECO:0000313" key="1">
    <source>
        <dbReference type="EMBL" id="PWB00414.1"/>
    </source>
</evidence>
<dbReference type="SUPFAM" id="SSF53448">
    <property type="entry name" value="Nucleotide-diphospho-sugar transferases"/>
    <property type="match status" value="1"/>
</dbReference>
<gene>
    <name evidence="1" type="ORF">C5O23_12905</name>
</gene>
<dbReference type="AlphaFoldDB" id="A0A2V1IKE2"/>
<evidence type="ECO:0008006" key="3">
    <source>
        <dbReference type="Google" id="ProtNLM"/>
    </source>
</evidence>
<reference evidence="2" key="1">
    <citation type="submission" date="2018-02" db="EMBL/GenBank/DDBJ databases">
        <authorList>
            <person name="Clavel T."/>
            <person name="Strowig T."/>
        </authorList>
    </citation>
    <scope>NUCLEOTIDE SEQUENCE [LARGE SCALE GENOMIC DNA]</scope>
    <source>
        <strain evidence="2">DSM 103720</strain>
    </source>
</reference>
<sequence length="301" mass="34129">MYIKYIIGGAKLGADTANKAQLFEQKSEMLRYFTLHSTKSGISDQRLCEHEVIVTLTTFGRRLYDVYLAIESIMQGSLCPNRIILWIAEDMRGKVLPITLQKQMARGLEIEYTTDIRSYKKLVPTLVKYPDAVCVTIDDDLIYNFDLLENLINAYNEVPNCIHACRVHHIKVDDNGYPVHYNGWDWGAGSEEATKYNFATTGGGVLYPPHSLSPHVTDSEAFTRLSPMADDVWFYAMALLNGYRVKKCFTRNSSGEDYIQNDSVQAVSLNSTNVAQCKNDEQIRAVFQAYGIYDILKSDLK</sequence>
<dbReference type="EMBL" id="PUEC01000043">
    <property type="protein sequence ID" value="PWB00414.1"/>
    <property type="molecule type" value="Genomic_DNA"/>
</dbReference>
<dbReference type="Proteomes" id="UP000244905">
    <property type="component" value="Unassembled WGS sequence"/>
</dbReference>
<organism evidence="1 2">
    <name type="scientific">Duncaniella muris</name>
    <dbReference type="NCBI Taxonomy" id="2094150"/>
    <lineage>
        <taxon>Bacteria</taxon>
        <taxon>Pseudomonadati</taxon>
        <taxon>Bacteroidota</taxon>
        <taxon>Bacteroidia</taxon>
        <taxon>Bacteroidales</taxon>
        <taxon>Muribaculaceae</taxon>
        <taxon>Duncaniella</taxon>
    </lineage>
</organism>
<dbReference type="InterPro" id="IPR029044">
    <property type="entry name" value="Nucleotide-diphossugar_trans"/>
</dbReference>
<proteinExistence type="predicted"/>
<evidence type="ECO:0000313" key="2">
    <source>
        <dbReference type="Proteomes" id="UP000244905"/>
    </source>
</evidence>
<protein>
    <recommendedName>
        <fullName evidence="3">Glycosyltransferase</fullName>
    </recommendedName>
</protein>
<comment type="caution">
    <text evidence="1">The sequence shown here is derived from an EMBL/GenBank/DDBJ whole genome shotgun (WGS) entry which is preliminary data.</text>
</comment>
<accession>A0A2V1IKE2</accession>
<name>A0A2V1IKE2_9BACT</name>
<keyword evidence="2" id="KW-1185">Reference proteome</keyword>